<reference evidence="1 2" key="1">
    <citation type="submission" date="2019-06" db="EMBL/GenBank/DDBJ databases">
        <title>Genome Sequence of the Brown Rot Fungal Pathogen Monilinia fructicola.</title>
        <authorList>
            <person name="De Miccolis Angelini R.M."/>
            <person name="Landi L."/>
            <person name="Abate D."/>
            <person name="Pollastro S."/>
            <person name="Romanazzi G."/>
            <person name="Faretra F."/>
        </authorList>
    </citation>
    <scope>NUCLEOTIDE SEQUENCE [LARGE SCALE GENOMIC DNA]</scope>
    <source>
        <strain evidence="1 2">Mfrc123</strain>
    </source>
</reference>
<gene>
    <name evidence="1" type="ORF">EYC84_009337</name>
</gene>
<dbReference type="EMBL" id="VICG01000013">
    <property type="protein sequence ID" value="KAA8565478.1"/>
    <property type="molecule type" value="Genomic_DNA"/>
</dbReference>
<protein>
    <submittedName>
        <fullName evidence="1">Uncharacterized protein</fullName>
    </submittedName>
</protein>
<comment type="caution">
    <text evidence="1">The sequence shown here is derived from an EMBL/GenBank/DDBJ whole genome shotgun (WGS) entry which is preliminary data.</text>
</comment>
<evidence type="ECO:0000313" key="2">
    <source>
        <dbReference type="Proteomes" id="UP000322873"/>
    </source>
</evidence>
<proteinExistence type="predicted"/>
<organism evidence="1 2">
    <name type="scientific">Monilinia fructicola</name>
    <name type="common">Brown rot fungus</name>
    <name type="synonym">Ciboria fructicola</name>
    <dbReference type="NCBI Taxonomy" id="38448"/>
    <lineage>
        <taxon>Eukaryota</taxon>
        <taxon>Fungi</taxon>
        <taxon>Dikarya</taxon>
        <taxon>Ascomycota</taxon>
        <taxon>Pezizomycotina</taxon>
        <taxon>Leotiomycetes</taxon>
        <taxon>Helotiales</taxon>
        <taxon>Sclerotiniaceae</taxon>
        <taxon>Monilinia</taxon>
    </lineage>
</organism>
<keyword evidence="2" id="KW-1185">Reference proteome</keyword>
<accession>A0A5M9J7B5</accession>
<dbReference type="Proteomes" id="UP000322873">
    <property type="component" value="Unassembled WGS sequence"/>
</dbReference>
<name>A0A5M9J7B5_MONFR</name>
<dbReference type="AlphaFoldDB" id="A0A5M9J7B5"/>
<sequence>MMHHQIYNPEQITRHRTSNFPSMLASTYPCGIRESRLQHHKLRRISSLIVALGVDPSWPMFQGIFISQVFVGSSKF</sequence>
<evidence type="ECO:0000313" key="1">
    <source>
        <dbReference type="EMBL" id="KAA8565478.1"/>
    </source>
</evidence>